<dbReference type="InterPro" id="IPR013154">
    <property type="entry name" value="ADH-like_N"/>
</dbReference>
<evidence type="ECO:0000256" key="8">
    <source>
        <dbReference type="RuleBase" id="RU361277"/>
    </source>
</evidence>
<feature type="domain" description="Enoyl reductase (ER)" evidence="10">
    <location>
        <begin position="17"/>
        <end position="358"/>
    </location>
</feature>
<dbReference type="PROSITE" id="PS00059">
    <property type="entry name" value="ADH_ZINC"/>
    <property type="match status" value="1"/>
</dbReference>
<dbReference type="Gene3D" id="3.90.180.10">
    <property type="entry name" value="Medium-chain alcohol dehydrogenases, catalytic domain"/>
    <property type="match status" value="1"/>
</dbReference>
<proteinExistence type="inferred from homology"/>
<dbReference type="GO" id="GO:0004022">
    <property type="term" value="F:alcohol dehydrogenase (NAD+) activity"/>
    <property type="evidence" value="ECO:0007669"/>
    <property type="project" value="UniProtKB-EC"/>
</dbReference>
<feature type="region of interest" description="Disordered" evidence="9">
    <location>
        <begin position="1"/>
        <end position="25"/>
    </location>
</feature>
<gene>
    <name evidence="11" type="ORF">LTR05_001248</name>
</gene>
<dbReference type="InterPro" id="IPR011032">
    <property type="entry name" value="GroES-like_sf"/>
</dbReference>
<keyword evidence="4 8" id="KW-0479">Metal-binding</keyword>
<keyword evidence="7" id="KW-0520">NAD</keyword>
<comment type="cofactor">
    <cofactor evidence="1 8">
        <name>Zn(2+)</name>
        <dbReference type="ChEBI" id="CHEBI:29105"/>
    </cofactor>
</comment>
<organism evidence="11 12">
    <name type="scientific">Lithohypha guttulata</name>
    <dbReference type="NCBI Taxonomy" id="1690604"/>
    <lineage>
        <taxon>Eukaryota</taxon>
        <taxon>Fungi</taxon>
        <taxon>Dikarya</taxon>
        <taxon>Ascomycota</taxon>
        <taxon>Pezizomycotina</taxon>
        <taxon>Eurotiomycetes</taxon>
        <taxon>Chaetothyriomycetidae</taxon>
        <taxon>Chaetothyriales</taxon>
        <taxon>Trichomeriaceae</taxon>
        <taxon>Lithohypha</taxon>
    </lineage>
</organism>
<dbReference type="CDD" id="cd08297">
    <property type="entry name" value="CAD3"/>
    <property type="match status" value="1"/>
</dbReference>
<evidence type="ECO:0000259" key="10">
    <source>
        <dbReference type="SMART" id="SM00829"/>
    </source>
</evidence>
<keyword evidence="6" id="KW-0560">Oxidoreductase</keyword>
<dbReference type="Pfam" id="PF08240">
    <property type="entry name" value="ADH_N"/>
    <property type="match status" value="1"/>
</dbReference>
<dbReference type="InterPro" id="IPR020843">
    <property type="entry name" value="ER"/>
</dbReference>
<evidence type="ECO:0000313" key="12">
    <source>
        <dbReference type="Proteomes" id="UP001309876"/>
    </source>
</evidence>
<evidence type="ECO:0000256" key="5">
    <source>
        <dbReference type="ARBA" id="ARBA00022833"/>
    </source>
</evidence>
<dbReference type="InterPro" id="IPR002328">
    <property type="entry name" value="ADH_Zn_CS"/>
</dbReference>
<evidence type="ECO:0000256" key="9">
    <source>
        <dbReference type="SAM" id="MobiDB-lite"/>
    </source>
</evidence>
<accession>A0AAN7YK25</accession>
<dbReference type="SUPFAM" id="SSF51735">
    <property type="entry name" value="NAD(P)-binding Rossmann-fold domains"/>
    <property type="match status" value="1"/>
</dbReference>
<dbReference type="PANTHER" id="PTHR42940">
    <property type="entry name" value="ALCOHOL DEHYDROGENASE 1-RELATED"/>
    <property type="match status" value="1"/>
</dbReference>
<name>A0AAN7YK25_9EURO</name>
<dbReference type="GO" id="GO:0008270">
    <property type="term" value="F:zinc ion binding"/>
    <property type="evidence" value="ECO:0007669"/>
    <property type="project" value="InterPro"/>
</dbReference>
<dbReference type="InterPro" id="IPR036291">
    <property type="entry name" value="NAD(P)-bd_dom_sf"/>
</dbReference>
<dbReference type="SMART" id="SM00829">
    <property type="entry name" value="PKS_ER"/>
    <property type="match status" value="1"/>
</dbReference>
<protein>
    <recommendedName>
        <fullName evidence="3">alcohol dehydrogenase</fullName>
        <ecNumber evidence="3">1.1.1.1</ecNumber>
    </recommendedName>
</protein>
<dbReference type="GO" id="GO:0005737">
    <property type="term" value="C:cytoplasm"/>
    <property type="evidence" value="ECO:0007669"/>
    <property type="project" value="TreeGrafter"/>
</dbReference>
<evidence type="ECO:0000256" key="4">
    <source>
        <dbReference type="ARBA" id="ARBA00022723"/>
    </source>
</evidence>
<dbReference type="EMBL" id="JAVRRJ010000001">
    <property type="protein sequence ID" value="KAK5091068.1"/>
    <property type="molecule type" value="Genomic_DNA"/>
</dbReference>
<sequence>MGSVDIPSKQSAAVREGTGESAKAPVKQIDVRMPGAGEILIKVNWTGLCASDKSLIHDEWKDFGVAMQDATKGIAGHEGAGVVVAVGEGAESRWKVGDRAGVKWIASTCGECEFCLTGTDEVHCTAQKNSGFSAEGTFQEYLVADARYSSKIPDGVKDEEAGPIMCGGVTAYVACKRSSVKPGQWIVLPGAGGGLGHFAVQYARAMGMRVIAIDGGDAKRDLCKKLGAEVFIDYTATSDIAAEVMKVTGAGAHGVLVTAATKQAYDMAPGLLRPNGTVVVVGLPKDPSVVAGAPPIMMALRRLNFVGSVVGSLKDVEEALDFTARGLVHPILSKGKLTELDDFMEKMSKGQLPGRAVLQVAA</sequence>
<evidence type="ECO:0000256" key="2">
    <source>
        <dbReference type="ARBA" id="ARBA00008072"/>
    </source>
</evidence>
<evidence type="ECO:0000313" key="11">
    <source>
        <dbReference type="EMBL" id="KAK5091068.1"/>
    </source>
</evidence>
<reference evidence="11 12" key="1">
    <citation type="submission" date="2023-08" db="EMBL/GenBank/DDBJ databases">
        <title>Black Yeasts Isolated from many extreme environments.</title>
        <authorList>
            <person name="Coleine C."/>
            <person name="Stajich J.E."/>
            <person name="Selbmann L."/>
        </authorList>
    </citation>
    <scope>NUCLEOTIDE SEQUENCE [LARGE SCALE GENOMIC DNA]</scope>
    <source>
        <strain evidence="11 12">CCFEE 5910</strain>
    </source>
</reference>
<dbReference type="Proteomes" id="UP001309876">
    <property type="component" value="Unassembled WGS sequence"/>
</dbReference>
<evidence type="ECO:0000256" key="3">
    <source>
        <dbReference type="ARBA" id="ARBA00013190"/>
    </source>
</evidence>
<dbReference type="InterPro" id="IPR013149">
    <property type="entry name" value="ADH-like_C"/>
</dbReference>
<comment type="caution">
    <text evidence="11">The sequence shown here is derived from an EMBL/GenBank/DDBJ whole genome shotgun (WGS) entry which is preliminary data.</text>
</comment>
<keyword evidence="5 8" id="KW-0862">Zinc</keyword>
<dbReference type="SUPFAM" id="SSF50129">
    <property type="entry name" value="GroES-like"/>
    <property type="match status" value="1"/>
</dbReference>
<evidence type="ECO:0000256" key="1">
    <source>
        <dbReference type="ARBA" id="ARBA00001947"/>
    </source>
</evidence>
<evidence type="ECO:0000256" key="6">
    <source>
        <dbReference type="ARBA" id="ARBA00023002"/>
    </source>
</evidence>
<dbReference type="AlphaFoldDB" id="A0AAN7YK25"/>
<comment type="similarity">
    <text evidence="2 8">Belongs to the zinc-containing alcohol dehydrogenase family.</text>
</comment>
<keyword evidence="12" id="KW-1185">Reference proteome</keyword>
<dbReference type="EC" id="1.1.1.1" evidence="3"/>
<dbReference type="PANTHER" id="PTHR42940:SF3">
    <property type="entry name" value="ALCOHOL DEHYDROGENASE 1-RELATED"/>
    <property type="match status" value="1"/>
</dbReference>
<dbReference type="Gene3D" id="3.40.50.720">
    <property type="entry name" value="NAD(P)-binding Rossmann-like Domain"/>
    <property type="match status" value="1"/>
</dbReference>
<dbReference type="Pfam" id="PF00107">
    <property type="entry name" value="ADH_zinc_N"/>
    <property type="match status" value="1"/>
</dbReference>
<dbReference type="FunFam" id="3.40.50.720:FF:000039">
    <property type="entry name" value="Alcohol dehydrogenase AdhP"/>
    <property type="match status" value="1"/>
</dbReference>
<evidence type="ECO:0000256" key="7">
    <source>
        <dbReference type="ARBA" id="ARBA00023027"/>
    </source>
</evidence>